<dbReference type="Proteomes" id="UP000217257">
    <property type="component" value="Chromosome"/>
</dbReference>
<gene>
    <name evidence="1" type="ORF">CYFUS_006526</name>
</gene>
<proteinExistence type="predicted"/>
<dbReference type="AlphaFoldDB" id="A0A250JAW8"/>
<organism evidence="1 2">
    <name type="scientific">Cystobacter fuscus</name>
    <dbReference type="NCBI Taxonomy" id="43"/>
    <lineage>
        <taxon>Bacteria</taxon>
        <taxon>Pseudomonadati</taxon>
        <taxon>Myxococcota</taxon>
        <taxon>Myxococcia</taxon>
        <taxon>Myxococcales</taxon>
        <taxon>Cystobacterineae</taxon>
        <taxon>Archangiaceae</taxon>
        <taxon>Cystobacter</taxon>
    </lineage>
</organism>
<evidence type="ECO:0008006" key="3">
    <source>
        <dbReference type="Google" id="ProtNLM"/>
    </source>
</evidence>
<reference evidence="1 2" key="1">
    <citation type="submission" date="2017-06" db="EMBL/GenBank/DDBJ databases">
        <title>Sequencing and comparative analysis of myxobacterial genomes.</title>
        <authorList>
            <person name="Rupp O."/>
            <person name="Goesmann A."/>
            <person name="Sogaard-Andersen L."/>
        </authorList>
    </citation>
    <scope>NUCLEOTIDE SEQUENCE [LARGE SCALE GENOMIC DNA]</scope>
    <source>
        <strain evidence="1 2">DSM 52655</strain>
    </source>
</reference>
<accession>A0A250JAW8</accession>
<dbReference type="RefSeq" id="WP_157758800.1">
    <property type="nucleotide sequence ID" value="NZ_CP022098.1"/>
</dbReference>
<name>A0A250JAW8_9BACT</name>
<protein>
    <recommendedName>
        <fullName evidence="3">Lipoprotein</fullName>
    </recommendedName>
</protein>
<sequence>MKHSLLVLATLVLSIVSGCGGTEVETGEELLAQSQSALATCSTTCPRGNTISCQGTSCSASDGVSVTCDGFITSCRLIPVPICSNLANSCSNVNGQACLSGSTRNCCIGDSNTGTCTCRNSKWSCLLVVDPGPFDPGPLDPSPWEPGLDPVKPRL</sequence>
<dbReference type="EMBL" id="CP022098">
    <property type="protein sequence ID" value="ATB41064.1"/>
    <property type="molecule type" value="Genomic_DNA"/>
</dbReference>
<evidence type="ECO:0000313" key="2">
    <source>
        <dbReference type="Proteomes" id="UP000217257"/>
    </source>
</evidence>
<dbReference type="PROSITE" id="PS51257">
    <property type="entry name" value="PROKAR_LIPOPROTEIN"/>
    <property type="match status" value="1"/>
</dbReference>
<evidence type="ECO:0000313" key="1">
    <source>
        <dbReference type="EMBL" id="ATB41064.1"/>
    </source>
</evidence>
<dbReference type="KEGG" id="cfus:CYFUS_006526"/>